<dbReference type="GO" id="GO:1990610">
    <property type="term" value="F:acetolactate synthase regulator activity"/>
    <property type="evidence" value="ECO:0007669"/>
    <property type="project" value="UniProtKB-UniRule"/>
</dbReference>
<dbReference type="KEGG" id="wfu:AXE80_00890"/>
<dbReference type="PANTHER" id="PTHR30239">
    <property type="entry name" value="ACETOLACTATE SYNTHASE SMALL SUBUNIT"/>
    <property type="match status" value="1"/>
</dbReference>
<dbReference type="CDD" id="cd04878">
    <property type="entry name" value="ACT_AHAS"/>
    <property type="match status" value="1"/>
</dbReference>
<keyword evidence="8" id="KW-0808">Transferase</keyword>
<dbReference type="EMBL" id="CP014224">
    <property type="protein sequence ID" value="ANW94936.1"/>
    <property type="molecule type" value="Genomic_DNA"/>
</dbReference>
<evidence type="ECO:0000256" key="4">
    <source>
        <dbReference type="ARBA" id="ARBA00011744"/>
    </source>
</evidence>
<dbReference type="Gene3D" id="3.30.70.260">
    <property type="match status" value="1"/>
</dbReference>
<comment type="subunit">
    <text evidence="4 8">Dimer of large and small chains.</text>
</comment>
<dbReference type="Gene3D" id="3.30.70.1150">
    <property type="entry name" value="ACT-like. Chain A, domain 2"/>
    <property type="match status" value="1"/>
</dbReference>
<protein>
    <recommendedName>
        <fullName evidence="8">Acetolactate synthase small subunit</fullName>
        <shortName evidence="8">AHAS</shortName>
        <shortName evidence="8">ALS</shortName>
        <ecNumber evidence="8">2.2.1.6</ecNumber>
    </recommendedName>
    <alternativeName>
        <fullName evidence="8">Acetohydroxy-acid synthase small subunit</fullName>
    </alternativeName>
</protein>
<name>A0A1B1Y2D8_9FLAO</name>
<dbReference type="STRING" id="1790137.AXE80_00890"/>
<dbReference type="InterPro" id="IPR039557">
    <property type="entry name" value="AHAS_ACT"/>
</dbReference>
<dbReference type="OrthoDB" id="1523722at2"/>
<evidence type="ECO:0000256" key="2">
    <source>
        <dbReference type="ARBA" id="ARBA00005025"/>
    </source>
</evidence>
<evidence type="ECO:0000313" key="10">
    <source>
        <dbReference type="EMBL" id="ANW94936.1"/>
    </source>
</evidence>
<comment type="pathway">
    <text evidence="2 8">Amino-acid biosynthesis; L-valine biosynthesis; L-valine from pyruvate: step 1/4.</text>
</comment>
<dbReference type="GO" id="GO:0005829">
    <property type="term" value="C:cytosol"/>
    <property type="evidence" value="ECO:0007669"/>
    <property type="project" value="TreeGrafter"/>
</dbReference>
<evidence type="ECO:0000256" key="5">
    <source>
        <dbReference type="ARBA" id="ARBA00022605"/>
    </source>
</evidence>
<sequence length="174" mass="20187">MEKKSYTISVYSENNLGLLNRISTIFVKRHINIESLTVSHSEIENVSRFILVVNMTEDAVKKIIGQLEKQVEVIQAYYHTEDEIIFTETAMFKFKSELLFENPQIQNIIKEHSMNIVTVNRNFFVVEKAGRRHEIDAIYESFKPFGIAQFVRSGRVAISKEAMNIRKILGEITE</sequence>
<gene>
    <name evidence="10" type="ORF">AXE80_00890</name>
</gene>
<evidence type="ECO:0000256" key="8">
    <source>
        <dbReference type="RuleBase" id="RU368092"/>
    </source>
</evidence>
<dbReference type="Pfam" id="PF22629">
    <property type="entry name" value="ACT_AHAS_ss"/>
    <property type="match status" value="1"/>
</dbReference>
<keyword evidence="6 8" id="KW-0100">Branched-chain amino acid biosynthesis</keyword>
<evidence type="ECO:0000259" key="9">
    <source>
        <dbReference type="PROSITE" id="PS51671"/>
    </source>
</evidence>
<dbReference type="GO" id="GO:0009097">
    <property type="term" value="P:isoleucine biosynthetic process"/>
    <property type="evidence" value="ECO:0007669"/>
    <property type="project" value="UniProtKB-UniRule"/>
</dbReference>
<evidence type="ECO:0000313" key="11">
    <source>
        <dbReference type="Proteomes" id="UP000092967"/>
    </source>
</evidence>
<dbReference type="InterPro" id="IPR054480">
    <property type="entry name" value="AHAS_small-like_ACT"/>
</dbReference>
<comment type="catalytic activity">
    <reaction evidence="7 8">
        <text>2 pyruvate + H(+) = (2S)-2-acetolactate + CO2</text>
        <dbReference type="Rhea" id="RHEA:25249"/>
        <dbReference type="ChEBI" id="CHEBI:15361"/>
        <dbReference type="ChEBI" id="CHEBI:15378"/>
        <dbReference type="ChEBI" id="CHEBI:16526"/>
        <dbReference type="ChEBI" id="CHEBI:58476"/>
        <dbReference type="EC" id="2.2.1.6"/>
    </reaction>
</comment>
<comment type="pathway">
    <text evidence="1 8">Amino-acid biosynthesis; L-isoleucine biosynthesis; L-isoleucine from 2-oxobutanoate: step 1/4.</text>
</comment>
<dbReference type="InterPro" id="IPR045865">
    <property type="entry name" value="ACT-like_dom_sf"/>
</dbReference>
<dbReference type="SUPFAM" id="SSF55021">
    <property type="entry name" value="ACT-like"/>
    <property type="match status" value="2"/>
</dbReference>
<comment type="function">
    <text evidence="8">Catalyzes the conversion of 2 pyruvate molecules into acetolactate in the first common step of the biosynthetic pathway of the branched-amino acids such as leucine, isoleucine, and valine.</text>
</comment>
<dbReference type="InterPro" id="IPR019455">
    <property type="entry name" value="Acetolactate_synth_ssu_C"/>
</dbReference>
<dbReference type="GO" id="GO:0003984">
    <property type="term" value="F:acetolactate synthase activity"/>
    <property type="evidence" value="ECO:0007669"/>
    <property type="project" value="UniProtKB-UniRule"/>
</dbReference>
<proteinExistence type="inferred from homology"/>
<dbReference type="Proteomes" id="UP000092967">
    <property type="component" value="Chromosome"/>
</dbReference>
<dbReference type="NCBIfam" id="TIGR00119">
    <property type="entry name" value="acolac_sm"/>
    <property type="match status" value="1"/>
</dbReference>
<evidence type="ECO:0000256" key="7">
    <source>
        <dbReference type="ARBA" id="ARBA00048670"/>
    </source>
</evidence>
<evidence type="ECO:0000256" key="6">
    <source>
        <dbReference type="ARBA" id="ARBA00023304"/>
    </source>
</evidence>
<dbReference type="UniPathway" id="UPA00049">
    <property type="reaction ID" value="UER00059"/>
</dbReference>
<dbReference type="InterPro" id="IPR004789">
    <property type="entry name" value="Acetalactate_synth_ssu"/>
</dbReference>
<evidence type="ECO:0000256" key="3">
    <source>
        <dbReference type="ARBA" id="ARBA00006341"/>
    </source>
</evidence>
<reference evidence="10 11" key="1">
    <citation type="submission" date="2016-02" db="EMBL/GenBank/DDBJ databases">
        <authorList>
            <person name="Wen L."/>
            <person name="He K."/>
            <person name="Yang H."/>
        </authorList>
    </citation>
    <scope>NUCLEOTIDE SEQUENCE [LARGE SCALE GENOMIC DNA]</scope>
    <source>
        <strain evidence="10 11">CZ1127</strain>
    </source>
</reference>
<evidence type="ECO:0000256" key="1">
    <source>
        <dbReference type="ARBA" id="ARBA00004974"/>
    </source>
</evidence>
<dbReference type="RefSeq" id="WP_068824040.1">
    <property type="nucleotide sequence ID" value="NZ_CP014224.1"/>
</dbReference>
<dbReference type="PANTHER" id="PTHR30239:SF0">
    <property type="entry name" value="ACETOLACTATE SYNTHASE SMALL SUBUNIT 1, CHLOROPLASTIC"/>
    <property type="match status" value="1"/>
</dbReference>
<accession>A0A1B1Y2D8</accession>
<feature type="domain" description="ACT" evidence="9">
    <location>
        <begin position="7"/>
        <end position="81"/>
    </location>
</feature>
<comment type="similarity">
    <text evidence="3 8">Belongs to the acetolactate synthase small subunit family.</text>
</comment>
<dbReference type="InterPro" id="IPR027271">
    <property type="entry name" value="Acetolactate_synth/TF_NikR_C"/>
</dbReference>
<dbReference type="AlphaFoldDB" id="A0A1B1Y2D8"/>
<dbReference type="GO" id="GO:0009099">
    <property type="term" value="P:L-valine biosynthetic process"/>
    <property type="evidence" value="ECO:0007669"/>
    <property type="project" value="UniProtKB-UniRule"/>
</dbReference>
<dbReference type="Pfam" id="PF10369">
    <property type="entry name" value="ALS_ss_C"/>
    <property type="match status" value="1"/>
</dbReference>
<keyword evidence="5 8" id="KW-0028">Amino-acid biosynthesis</keyword>
<dbReference type="UniPathway" id="UPA00047">
    <property type="reaction ID" value="UER00055"/>
</dbReference>
<dbReference type="EC" id="2.2.1.6" evidence="8"/>
<dbReference type="InterPro" id="IPR002912">
    <property type="entry name" value="ACT_dom"/>
</dbReference>
<organism evidence="10 11">
    <name type="scientific">Wenyingzhuangia fucanilytica</name>
    <dbReference type="NCBI Taxonomy" id="1790137"/>
    <lineage>
        <taxon>Bacteria</taxon>
        <taxon>Pseudomonadati</taxon>
        <taxon>Bacteroidota</taxon>
        <taxon>Flavobacteriia</taxon>
        <taxon>Flavobacteriales</taxon>
        <taxon>Flavobacteriaceae</taxon>
        <taxon>Wenyingzhuangia</taxon>
    </lineage>
</organism>
<dbReference type="PROSITE" id="PS51671">
    <property type="entry name" value="ACT"/>
    <property type="match status" value="1"/>
</dbReference>
<keyword evidence="11" id="KW-1185">Reference proteome</keyword>